<feature type="repeat" description="TPR" evidence="3">
    <location>
        <begin position="423"/>
        <end position="456"/>
    </location>
</feature>
<dbReference type="InterPro" id="IPR052346">
    <property type="entry name" value="O-mannosyl-transferase_TMTC"/>
</dbReference>
<feature type="repeat" description="TPR" evidence="3">
    <location>
        <begin position="38"/>
        <end position="71"/>
    </location>
</feature>
<dbReference type="Pfam" id="PF14559">
    <property type="entry name" value="TPR_19"/>
    <property type="match status" value="2"/>
</dbReference>
<reference evidence="4 5" key="1">
    <citation type="submission" date="2019-02" db="EMBL/GenBank/DDBJ databases">
        <title>Bacterial novel species Emticicia sp. 17J42-9 isolated from soil.</title>
        <authorList>
            <person name="Jung H.-Y."/>
        </authorList>
    </citation>
    <scope>NUCLEOTIDE SEQUENCE [LARGE SCALE GENOMIC DNA]</scope>
    <source>
        <strain evidence="4 5">17J42-9</strain>
    </source>
</reference>
<dbReference type="Pfam" id="PF13432">
    <property type="entry name" value="TPR_16"/>
    <property type="match status" value="1"/>
</dbReference>
<evidence type="ECO:0000256" key="3">
    <source>
        <dbReference type="PROSITE-ProRule" id="PRU00339"/>
    </source>
</evidence>
<dbReference type="SMART" id="SM00028">
    <property type="entry name" value="TPR"/>
    <property type="match status" value="11"/>
</dbReference>
<protein>
    <submittedName>
        <fullName evidence="4">Tetratricopeptide repeat protein</fullName>
    </submittedName>
</protein>
<dbReference type="Gene3D" id="1.25.40.10">
    <property type="entry name" value="Tetratricopeptide repeat domain"/>
    <property type="match status" value="5"/>
</dbReference>
<dbReference type="PANTHER" id="PTHR44227">
    <property type="match status" value="1"/>
</dbReference>
<proteinExistence type="predicted"/>
<dbReference type="AlphaFoldDB" id="A0A4Q5LZ87"/>
<evidence type="ECO:0000256" key="2">
    <source>
        <dbReference type="ARBA" id="ARBA00022803"/>
    </source>
</evidence>
<dbReference type="RefSeq" id="WP_130021609.1">
    <property type="nucleotide sequence ID" value="NZ_SEWF01000019.1"/>
</dbReference>
<dbReference type="Proteomes" id="UP000293162">
    <property type="component" value="Unassembled WGS sequence"/>
</dbReference>
<name>A0A4Q5LZ87_9BACT</name>
<keyword evidence="5" id="KW-1185">Reference proteome</keyword>
<gene>
    <name evidence="4" type="ORF">EWM59_14015</name>
</gene>
<dbReference type="InterPro" id="IPR019734">
    <property type="entry name" value="TPR_rpt"/>
</dbReference>
<keyword evidence="1" id="KW-0677">Repeat</keyword>
<organism evidence="4 5">
    <name type="scientific">Emticicia agri</name>
    <dbReference type="NCBI Taxonomy" id="2492393"/>
    <lineage>
        <taxon>Bacteria</taxon>
        <taxon>Pseudomonadati</taxon>
        <taxon>Bacteroidota</taxon>
        <taxon>Cytophagia</taxon>
        <taxon>Cytophagales</taxon>
        <taxon>Leadbetterellaceae</taxon>
        <taxon>Emticicia</taxon>
    </lineage>
</organism>
<evidence type="ECO:0000256" key="1">
    <source>
        <dbReference type="ARBA" id="ARBA00022737"/>
    </source>
</evidence>
<dbReference type="InterPro" id="IPR011990">
    <property type="entry name" value="TPR-like_helical_dom_sf"/>
</dbReference>
<dbReference type="OrthoDB" id="9814220at2"/>
<dbReference type="Pfam" id="PF13181">
    <property type="entry name" value="TPR_8"/>
    <property type="match status" value="1"/>
</dbReference>
<dbReference type="PANTHER" id="PTHR44227:SF3">
    <property type="entry name" value="PROTEIN O-MANNOSYL-TRANSFERASE TMTC4"/>
    <property type="match status" value="1"/>
</dbReference>
<dbReference type="PROSITE" id="PS50005">
    <property type="entry name" value="TPR"/>
    <property type="match status" value="2"/>
</dbReference>
<keyword evidence="2 3" id="KW-0802">TPR repeat</keyword>
<dbReference type="SUPFAM" id="SSF48452">
    <property type="entry name" value="TPR-like"/>
    <property type="match status" value="3"/>
</dbReference>
<comment type="caution">
    <text evidence="4">The sequence shown here is derived from an EMBL/GenBank/DDBJ whole genome shotgun (WGS) entry which is preliminary data.</text>
</comment>
<evidence type="ECO:0000313" key="4">
    <source>
        <dbReference type="EMBL" id="RYU94995.1"/>
    </source>
</evidence>
<sequence length="574" mass="65555">MKVYRIIVWAFLWLPVVGMAQKNKKAGDGAISEKDLQAEAVFTDGMKYFIAETYDKAITHFKKAAEMNPASSGANFMIAKSFLATNDIANATLYTEKAAKLDENNKFYKKFLGDIYVKQKRYKEAAQIYEKLADKYPTDVDNYLDLSNAYIMQEKYSDAVDVYNKIEKTIGMSEEITHQKQLIYLKQNKLEKAIEEGDKLIASEPTEPEYVVQQAQILISNERYDQALKMLESSLKRNPDFAEAHVLLAEIYRKKGDLDKCSQELQVAFKNKNLSSDVKFKILSSYMLMMKDDKGGKTLDNLISLTNELIKQAPSEAKAYVVMGDLLMKKGDMVGARDNYVKSTQFDKSVFEVWLAIVEIDSKLNNTDSLAKHSEEAIEYFPNQAFFWYHNGVANFTKKDFEKAISSLEEARNLALDNKELTKFVNGLLGDAYNEAKQYSKSDDAYEAVLKVDPNDEHVLNNYAYYLSLRKDKLSRAVELSGKLAEKFANNATYLDTHAWVLYTMKDYQKSREFLERAIKQSSGVSGTIVEHYGDVLYQLGEKDKAIEQWKKARQMGENSINIDKKIQSGQLIE</sequence>
<accession>A0A4Q5LZ87</accession>
<dbReference type="EMBL" id="SEWF01000019">
    <property type="protein sequence ID" value="RYU94995.1"/>
    <property type="molecule type" value="Genomic_DNA"/>
</dbReference>
<evidence type="ECO:0000313" key="5">
    <source>
        <dbReference type="Proteomes" id="UP000293162"/>
    </source>
</evidence>